<keyword evidence="2" id="KW-0677">Repeat</keyword>
<sequence length="421" mass="48163">MSNGVFVEYTNGISDSPVRLRQPRTPPVLLPRSGHISCIYRDDLFTWGGFRELPGGPIPSDRYLDNHELWIYSIEAESWRMETLDGDQLPPGMSGACCAISHDTLYVFGGFGREGNSDRLYCLNFRTRKWTLMEPEGDLPSPRDKALSWIYNNKFYVFGGFGPEPRCKAMFGQWFWDTTTSWAPDRGRGWNNHLFVYDIDTNCWTEQRTIGETPSPRAAHAGDVIGNKLYIFGGRLNQTRINDLYSLNLDTFQWSEKLECNSDVPCGRSWHSFTRVTDIHMLLYGGFDTECKTLGDCWVLNTQTLIWTQLEQPWRPRLWHTAVSTNVGGEVIIFAGCQNNILGSEDSDHCYDLFHIHFTPKSLLRSCMDVVIQYREIMKEHVTLLPRSVLDTLEKRLDAIVNPPTQLQPGSVESKHSCLIA</sequence>
<organism evidence="3 4">
    <name type="scientific">Saccoglossus kowalevskii</name>
    <name type="common">Acorn worm</name>
    <dbReference type="NCBI Taxonomy" id="10224"/>
    <lineage>
        <taxon>Eukaryota</taxon>
        <taxon>Metazoa</taxon>
        <taxon>Hemichordata</taxon>
        <taxon>Enteropneusta</taxon>
        <taxon>Harrimaniidae</taxon>
        <taxon>Saccoglossus</taxon>
    </lineage>
</organism>
<evidence type="ECO:0000313" key="3">
    <source>
        <dbReference type="Proteomes" id="UP000694865"/>
    </source>
</evidence>
<accession>A0ABM0GLE2</accession>
<proteinExistence type="predicted"/>
<dbReference type="InterPro" id="IPR015915">
    <property type="entry name" value="Kelch-typ_b-propeller"/>
</dbReference>
<keyword evidence="3" id="KW-1185">Reference proteome</keyword>
<name>A0ABM0GLE2_SACKO</name>
<dbReference type="PANTHER" id="PTHR46228">
    <property type="entry name" value="KELCH DOMAIN-CONTAINING PROTEIN"/>
    <property type="match status" value="1"/>
</dbReference>
<keyword evidence="1" id="KW-0880">Kelch repeat</keyword>
<protein>
    <submittedName>
        <fullName evidence="4">Kelch domain-containing protein 2-like</fullName>
    </submittedName>
</protein>
<evidence type="ECO:0000256" key="1">
    <source>
        <dbReference type="ARBA" id="ARBA00022441"/>
    </source>
</evidence>
<evidence type="ECO:0000256" key="2">
    <source>
        <dbReference type="ARBA" id="ARBA00022737"/>
    </source>
</evidence>
<evidence type="ECO:0000313" key="4">
    <source>
        <dbReference type="RefSeq" id="XP_002732492.1"/>
    </source>
</evidence>
<gene>
    <name evidence="4" type="primary">LOC100367159</name>
</gene>
<dbReference type="Gene3D" id="2.120.10.80">
    <property type="entry name" value="Kelch-type beta propeller"/>
    <property type="match status" value="2"/>
</dbReference>
<dbReference type="SUPFAM" id="SSF117281">
    <property type="entry name" value="Kelch motif"/>
    <property type="match status" value="2"/>
</dbReference>
<reference evidence="4" key="1">
    <citation type="submission" date="2025-08" db="UniProtKB">
        <authorList>
            <consortium name="RefSeq"/>
        </authorList>
    </citation>
    <scope>IDENTIFICATION</scope>
    <source>
        <tissue evidence="4">Testes</tissue>
    </source>
</reference>
<dbReference type="RefSeq" id="XP_002732492.1">
    <property type="nucleotide sequence ID" value="XM_002732446.2"/>
</dbReference>
<dbReference type="Proteomes" id="UP000694865">
    <property type="component" value="Unplaced"/>
</dbReference>
<dbReference type="GeneID" id="100367159"/>
<dbReference type="Pfam" id="PF24681">
    <property type="entry name" value="Kelch_KLHDC2_KLHL20_DRC7"/>
    <property type="match status" value="2"/>
</dbReference>
<dbReference type="PANTHER" id="PTHR46228:SF2">
    <property type="entry name" value="KELCH REPEAT PROTEIN (AFU_ORTHOLOGUE AFUA_4G14350)"/>
    <property type="match status" value="1"/>
</dbReference>